<dbReference type="EMBL" id="UZAN01046242">
    <property type="protein sequence ID" value="VDP83915.1"/>
    <property type="molecule type" value="Genomic_DNA"/>
</dbReference>
<dbReference type="Proteomes" id="UP000272942">
    <property type="component" value="Unassembled WGS sequence"/>
</dbReference>
<dbReference type="OrthoDB" id="189770at2759"/>
<dbReference type="PANTHER" id="PTHR28348">
    <property type="entry name" value="UPF0193 PROTEIN EVG1"/>
    <property type="match status" value="1"/>
</dbReference>
<dbReference type="InterPro" id="IPR007914">
    <property type="entry name" value="UPF0193"/>
</dbReference>
<reference evidence="4" key="1">
    <citation type="submission" date="2016-06" db="UniProtKB">
        <authorList>
            <consortium name="WormBaseParasite"/>
        </authorList>
    </citation>
    <scope>IDENTIFICATION</scope>
</reference>
<evidence type="ECO:0000313" key="2">
    <source>
        <dbReference type="EMBL" id="VDP83915.1"/>
    </source>
</evidence>
<protein>
    <submittedName>
        <fullName evidence="4">UPF0265 protein</fullName>
    </submittedName>
</protein>
<evidence type="ECO:0000313" key="3">
    <source>
        <dbReference type="Proteomes" id="UP000272942"/>
    </source>
</evidence>
<organism evidence="4">
    <name type="scientific">Echinostoma caproni</name>
    <dbReference type="NCBI Taxonomy" id="27848"/>
    <lineage>
        <taxon>Eukaryota</taxon>
        <taxon>Metazoa</taxon>
        <taxon>Spiralia</taxon>
        <taxon>Lophotrochozoa</taxon>
        <taxon>Platyhelminthes</taxon>
        <taxon>Trematoda</taxon>
        <taxon>Digenea</taxon>
        <taxon>Plagiorchiida</taxon>
        <taxon>Echinostomata</taxon>
        <taxon>Echinostomatoidea</taxon>
        <taxon>Echinostomatidae</taxon>
        <taxon>Echinostoma</taxon>
    </lineage>
</organism>
<accession>A0A183ANU7</accession>
<reference evidence="2 3" key="2">
    <citation type="submission" date="2018-11" db="EMBL/GenBank/DDBJ databases">
        <authorList>
            <consortium name="Pathogen Informatics"/>
        </authorList>
    </citation>
    <scope>NUCLEOTIDE SEQUENCE [LARGE SCALE GENOMIC DNA]</scope>
    <source>
        <strain evidence="2 3">Egypt</strain>
    </source>
</reference>
<gene>
    <name evidence="2" type="ORF">ECPE_LOCUS8632</name>
</gene>
<dbReference type="AlphaFoldDB" id="A0A183ANU7"/>
<dbReference type="Pfam" id="PF05250">
    <property type="entry name" value="UPF0193"/>
    <property type="match status" value="1"/>
</dbReference>
<feature type="region of interest" description="Disordered" evidence="1">
    <location>
        <begin position="96"/>
        <end position="118"/>
    </location>
</feature>
<dbReference type="WBParaSite" id="ECPE_0000865801-mRNA-1">
    <property type="protein sequence ID" value="ECPE_0000865801-mRNA-1"/>
    <property type="gene ID" value="ECPE_0000865801"/>
</dbReference>
<name>A0A183ANU7_9TREM</name>
<evidence type="ECO:0000256" key="1">
    <source>
        <dbReference type="SAM" id="MobiDB-lite"/>
    </source>
</evidence>
<dbReference type="PANTHER" id="PTHR28348:SF1">
    <property type="entry name" value="UPF0193 PROTEIN EVG1"/>
    <property type="match status" value="1"/>
</dbReference>
<evidence type="ECO:0000313" key="4">
    <source>
        <dbReference type="WBParaSite" id="ECPE_0000865801-mRNA-1"/>
    </source>
</evidence>
<proteinExistence type="predicted"/>
<sequence>MMTYGVDPLAKKPVKGLNDSARYEYRRRQLEGVRKISDEEQQKDVTSAERFTELIREVKERREFLRTMSEYGQDQAYRNAIETEISQLVREMEEMDRRETMKLNQALKANDEREADEE</sequence>
<keyword evidence="3" id="KW-1185">Reference proteome</keyword>